<keyword evidence="2" id="KW-1185">Reference proteome</keyword>
<evidence type="ECO:0000313" key="1">
    <source>
        <dbReference type="EMBL" id="QCR10244.1"/>
    </source>
</evidence>
<protein>
    <submittedName>
        <fullName evidence="1">Uncharacterized protein</fullName>
    </submittedName>
</protein>
<gene>
    <name evidence="1" type="ORF">EH207_02260</name>
</gene>
<evidence type="ECO:0000313" key="2">
    <source>
        <dbReference type="Proteomes" id="UP000299580"/>
    </source>
</evidence>
<dbReference type="EMBL" id="CP034035">
    <property type="protein sequence ID" value="QCR10244.1"/>
    <property type="molecule type" value="Genomic_DNA"/>
</dbReference>
<proteinExistence type="predicted"/>
<dbReference type="AlphaFoldDB" id="A0A4P8R3F2"/>
<name>A0A4P8R3F2_9GAMM</name>
<dbReference type="KEGG" id="brb:EH207_02260"/>
<accession>A0A4P8R3F2</accession>
<reference evidence="1 2" key="1">
    <citation type="submission" date="2018-11" db="EMBL/GenBank/DDBJ databases">
        <title>Genome sequences of Brenneria nigrifluens and Brenneria rubrifaciens.</title>
        <authorList>
            <person name="Poret-Peterson A.T."/>
            <person name="McClean A.E."/>
            <person name="Kluepfel D.A."/>
        </authorList>
    </citation>
    <scope>NUCLEOTIDE SEQUENCE [LARGE SCALE GENOMIC DNA]</scope>
    <source>
        <strain evidence="1 2">6D370</strain>
    </source>
</reference>
<organism evidence="1 2">
    <name type="scientific">Brenneria rubrifaciens</name>
    <dbReference type="NCBI Taxonomy" id="55213"/>
    <lineage>
        <taxon>Bacteria</taxon>
        <taxon>Pseudomonadati</taxon>
        <taxon>Pseudomonadota</taxon>
        <taxon>Gammaproteobacteria</taxon>
        <taxon>Enterobacterales</taxon>
        <taxon>Pectobacteriaceae</taxon>
        <taxon>Brenneria</taxon>
    </lineage>
</organism>
<dbReference type="OrthoDB" id="248155at2"/>
<sequence>MFGQIFLQIYGSTASKEDAINVFKDWNMSVDSAFSGNTAQPPSIQSIITHFKEMIPSKCHKENE</sequence>
<dbReference type="Proteomes" id="UP000299580">
    <property type="component" value="Chromosome"/>
</dbReference>